<proteinExistence type="predicted"/>
<comment type="caution">
    <text evidence="1">The sequence shown here is derived from an EMBL/GenBank/DDBJ whole genome shotgun (WGS) entry which is preliminary data.</text>
</comment>
<sequence length="82" mass="8876">MESEQPFADLEFKAQKRFGCTSCSLTEVALLCAAEEPDLRPKVHDVVTTVDEIGVAGDSDAGAWRVALSFCQAFVCVSVEFC</sequence>
<evidence type="ECO:0000313" key="2">
    <source>
        <dbReference type="Proteomes" id="UP000729402"/>
    </source>
</evidence>
<reference evidence="1" key="2">
    <citation type="submission" date="2021-02" db="EMBL/GenBank/DDBJ databases">
        <authorList>
            <person name="Kimball J.A."/>
            <person name="Haas M.W."/>
            <person name="Macchietto M."/>
            <person name="Kono T."/>
            <person name="Duquette J."/>
            <person name="Shao M."/>
        </authorList>
    </citation>
    <scope>NUCLEOTIDE SEQUENCE</scope>
    <source>
        <tissue evidence="1">Fresh leaf tissue</tissue>
    </source>
</reference>
<accession>A0A8J6BPA3</accession>
<reference evidence="1" key="1">
    <citation type="journal article" date="2021" name="bioRxiv">
        <title>Whole Genome Assembly and Annotation of Northern Wild Rice, Zizania palustris L., Supports a Whole Genome Duplication in the Zizania Genus.</title>
        <authorList>
            <person name="Haas M."/>
            <person name="Kono T."/>
            <person name="Macchietto M."/>
            <person name="Millas R."/>
            <person name="McGilp L."/>
            <person name="Shao M."/>
            <person name="Duquette J."/>
            <person name="Hirsch C.N."/>
            <person name="Kimball J."/>
        </authorList>
    </citation>
    <scope>NUCLEOTIDE SEQUENCE</scope>
    <source>
        <tissue evidence="1">Fresh leaf tissue</tissue>
    </source>
</reference>
<protein>
    <submittedName>
        <fullName evidence="1">Uncharacterized protein</fullName>
    </submittedName>
</protein>
<gene>
    <name evidence="1" type="ORF">GUJ93_ZPchr0012g19676</name>
</gene>
<dbReference type="EMBL" id="JAAALK010000080">
    <property type="protein sequence ID" value="KAG8092082.1"/>
    <property type="molecule type" value="Genomic_DNA"/>
</dbReference>
<dbReference type="AlphaFoldDB" id="A0A8J6BPA3"/>
<evidence type="ECO:0000313" key="1">
    <source>
        <dbReference type="EMBL" id="KAG8092082.1"/>
    </source>
</evidence>
<dbReference type="Proteomes" id="UP000729402">
    <property type="component" value="Unassembled WGS sequence"/>
</dbReference>
<keyword evidence="2" id="KW-1185">Reference proteome</keyword>
<organism evidence="1 2">
    <name type="scientific">Zizania palustris</name>
    <name type="common">Northern wild rice</name>
    <dbReference type="NCBI Taxonomy" id="103762"/>
    <lineage>
        <taxon>Eukaryota</taxon>
        <taxon>Viridiplantae</taxon>
        <taxon>Streptophyta</taxon>
        <taxon>Embryophyta</taxon>
        <taxon>Tracheophyta</taxon>
        <taxon>Spermatophyta</taxon>
        <taxon>Magnoliopsida</taxon>
        <taxon>Liliopsida</taxon>
        <taxon>Poales</taxon>
        <taxon>Poaceae</taxon>
        <taxon>BOP clade</taxon>
        <taxon>Oryzoideae</taxon>
        <taxon>Oryzeae</taxon>
        <taxon>Zizaniinae</taxon>
        <taxon>Zizania</taxon>
    </lineage>
</organism>
<name>A0A8J6BPA3_ZIZPA</name>